<dbReference type="EMBL" id="MFTN01000010">
    <property type="protein sequence ID" value="OGI63202.1"/>
    <property type="molecule type" value="Genomic_DNA"/>
</dbReference>
<feature type="transmembrane region" description="Helical" evidence="1">
    <location>
        <begin position="193"/>
        <end position="215"/>
    </location>
</feature>
<dbReference type="Proteomes" id="UP000177602">
    <property type="component" value="Unassembled WGS sequence"/>
</dbReference>
<proteinExistence type="predicted"/>
<feature type="transmembrane region" description="Helical" evidence="1">
    <location>
        <begin position="236"/>
        <end position="253"/>
    </location>
</feature>
<comment type="caution">
    <text evidence="2">The sequence shown here is derived from an EMBL/GenBank/DDBJ whole genome shotgun (WGS) entry which is preliminary data.</text>
</comment>
<keyword evidence="1" id="KW-0812">Transmembrane</keyword>
<dbReference type="STRING" id="1801737.A2818_00125"/>
<evidence type="ECO:0000313" key="2">
    <source>
        <dbReference type="EMBL" id="OGI63202.1"/>
    </source>
</evidence>
<accession>A0A1F6V0Q1</accession>
<evidence type="ECO:0008006" key="4">
    <source>
        <dbReference type="Google" id="ProtNLM"/>
    </source>
</evidence>
<dbReference type="AlphaFoldDB" id="A0A1F6V0Q1"/>
<keyword evidence="1" id="KW-1133">Transmembrane helix</keyword>
<sequence length="448" mass="47397">MKKLLIYILILISLIGVLNTGIKVEAQNSSQGTCVLGRGSYPNQTFEICKRYADFISWTANTASPTPSTSSGVCWQNGTILFLEPLLNYQNYCENNKGGKWQAIGAPLPLPPYGPPATPIPQIPVPSFPPTPDVPTPNNAQRCSSGQEWDYINKKCVTPVVGYQLLVPLPGAGPNGTDLTVFDSAEPFALSTYLNLMIKIILGLAAVLAMVMIVIGGMEYMTSELVSSKEAGKERIRGALLGLLIALGAYALLNTINPDLLNTEISISDATITVSDKDIIVSSNGQVSAGDGGPVNPNSVGTTCDSRTIMSAARSANQTITEGQAATFACLITQESGCQSVTNYNWGRGSSAYGPYQILLQMHSDCFENQACSTAAGVTGPLNCSTGFRNGNPISGSAAAQQCMRAADNFSCSTGAAVCVLRKQGFSAWAGNADSTSKHRECITKYNR</sequence>
<gene>
    <name evidence="2" type="ORF">A2818_00125</name>
</gene>
<keyword evidence="1" id="KW-0472">Membrane</keyword>
<reference evidence="2 3" key="1">
    <citation type="journal article" date="2016" name="Nat. Commun.">
        <title>Thousands of microbial genomes shed light on interconnected biogeochemical processes in an aquifer system.</title>
        <authorList>
            <person name="Anantharaman K."/>
            <person name="Brown C.T."/>
            <person name="Hug L.A."/>
            <person name="Sharon I."/>
            <person name="Castelle C.J."/>
            <person name="Probst A.J."/>
            <person name="Thomas B.C."/>
            <person name="Singh A."/>
            <person name="Wilkins M.J."/>
            <person name="Karaoz U."/>
            <person name="Brodie E.L."/>
            <person name="Williams K.H."/>
            <person name="Hubbard S.S."/>
            <person name="Banfield J.F."/>
        </authorList>
    </citation>
    <scope>NUCLEOTIDE SEQUENCE [LARGE SCALE GENOMIC DNA]</scope>
</reference>
<name>A0A1F6V0Q1_9BACT</name>
<organism evidence="2 3">
    <name type="scientific">Candidatus Nomurabacteria bacterium RIFCSPHIGHO2_01_FULL_40_12</name>
    <dbReference type="NCBI Taxonomy" id="1801737"/>
    <lineage>
        <taxon>Bacteria</taxon>
        <taxon>Candidatus Nomuraibacteriota</taxon>
    </lineage>
</organism>
<evidence type="ECO:0000313" key="3">
    <source>
        <dbReference type="Proteomes" id="UP000177602"/>
    </source>
</evidence>
<protein>
    <recommendedName>
        <fullName evidence="4">Transglycosylase SLT domain-containing protein</fullName>
    </recommendedName>
</protein>
<evidence type="ECO:0000256" key="1">
    <source>
        <dbReference type="SAM" id="Phobius"/>
    </source>
</evidence>